<organism evidence="2 3">
    <name type="scientific">Venustampulla echinocandica</name>
    <dbReference type="NCBI Taxonomy" id="2656787"/>
    <lineage>
        <taxon>Eukaryota</taxon>
        <taxon>Fungi</taxon>
        <taxon>Dikarya</taxon>
        <taxon>Ascomycota</taxon>
        <taxon>Pezizomycotina</taxon>
        <taxon>Leotiomycetes</taxon>
        <taxon>Helotiales</taxon>
        <taxon>Pleuroascaceae</taxon>
        <taxon>Venustampulla</taxon>
    </lineage>
</organism>
<dbReference type="GeneID" id="43601228"/>
<proteinExistence type="predicted"/>
<feature type="transmembrane region" description="Helical" evidence="1">
    <location>
        <begin position="113"/>
        <end position="141"/>
    </location>
</feature>
<feature type="transmembrane region" description="Helical" evidence="1">
    <location>
        <begin position="70"/>
        <end position="93"/>
    </location>
</feature>
<evidence type="ECO:0000313" key="3">
    <source>
        <dbReference type="Proteomes" id="UP000254866"/>
    </source>
</evidence>
<comment type="caution">
    <text evidence="2">The sequence shown here is derived from an EMBL/GenBank/DDBJ whole genome shotgun (WGS) entry which is preliminary data.</text>
</comment>
<evidence type="ECO:0000313" key="2">
    <source>
        <dbReference type="EMBL" id="RDL32940.1"/>
    </source>
</evidence>
<dbReference type="RefSeq" id="XP_031866433.1">
    <property type="nucleotide sequence ID" value="XM_032017002.1"/>
</dbReference>
<sequence length="293" mass="32471">MPKGLSILPCVGLLLAIVALGLSISGLVMTRSVEPLLSAMAYVLVVALATITVLTYLISTEHFQPRFYNYYVVLALIFGICLLSILAGTLTGIAIPRVNMLIDDSITSRTLIIVLRAIAVVFTVNAILFVVYWIMLAVLTAKHRNAGGHSRYQREHLRSLNRSYSSTQVLPAQVQSDAAEFTDTSHELTDTSHEFRRHTLRGSVHYKGIDPYHPLRINPPASDSSTAVSQILRKMRRRGVAYELPTCFCQVEGNRDGDVSRPGCHICAPGLFLENENEPEFQKDRKHDAHGQS</sequence>
<dbReference type="EMBL" id="NPIC01000009">
    <property type="protein sequence ID" value="RDL32940.1"/>
    <property type="molecule type" value="Genomic_DNA"/>
</dbReference>
<protein>
    <recommendedName>
        <fullName evidence="4">MARVEL domain-containing protein</fullName>
    </recommendedName>
</protein>
<keyword evidence="1" id="KW-0472">Membrane</keyword>
<dbReference type="PANTHER" id="PTHR37451:SF4">
    <property type="entry name" value="MARVEL DOMAIN-CONTAINING PROTEIN"/>
    <property type="match status" value="1"/>
</dbReference>
<dbReference type="PANTHER" id="PTHR37451">
    <property type="entry name" value="MARVEL DOMAIN"/>
    <property type="match status" value="1"/>
</dbReference>
<evidence type="ECO:0000256" key="1">
    <source>
        <dbReference type="SAM" id="Phobius"/>
    </source>
</evidence>
<evidence type="ECO:0008006" key="4">
    <source>
        <dbReference type="Google" id="ProtNLM"/>
    </source>
</evidence>
<accession>A0A370TE54</accession>
<dbReference type="Proteomes" id="UP000254866">
    <property type="component" value="Unassembled WGS sequence"/>
</dbReference>
<name>A0A370TE54_9HELO</name>
<gene>
    <name evidence="2" type="ORF">BP5553_08379</name>
</gene>
<keyword evidence="3" id="KW-1185">Reference proteome</keyword>
<keyword evidence="1" id="KW-0812">Transmembrane</keyword>
<keyword evidence="1" id="KW-1133">Transmembrane helix</keyword>
<dbReference type="AlphaFoldDB" id="A0A370TE54"/>
<feature type="transmembrane region" description="Helical" evidence="1">
    <location>
        <begin position="40"/>
        <end position="58"/>
    </location>
</feature>
<reference evidence="2 3" key="1">
    <citation type="journal article" date="2018" name="IMA Fungus">
        <title>IMA Genome-F 9: Draft genome sequence of Annulohypoxylon stygium, Aspergillus mulundensis, Berkeleyomyces basicola (syn. Thielaviopsis basicola), Ceratocystis smalleyi, two Cercospora beticola strains, Coleophoma cylindrospora, Fusarium fracticaudum, Phialophora cf. hyalina, and Morchella septimelata.</title>
        <authorList>
            <person name="Wingfield B.D."/>
            <person name="Bills G.F."/>
            <person name="Dong Y."/>
            <person name="Huang W."/>
            <person name="Nel W.J."/>
            <person name="Swalarsk-Parry B.S."/>
            <person name="Vaghefi N."/>
            <person name="Wilken P.M."/>
            <person name="An Z."/>
            <person name="de Beer Z.W."/>
            <person name="De Vos L."/>
            <person name="Chen L."/>
            <person name="Duong T.A."/>
            <person name="Gao Y."/>
            <person name="Hammerbacher A."/>
            <person name="Kikkert J.R."/>
            <person name="Li Y."/>
            <person name="Li H."/>
            <person name="Li K."/>
            <person name="Li Q."/>
            <person name="Liu X."/>
            <person name="Ma X."/>
            <person name="Naidoo K."/>
            <person name="Pethybridge S.J."/>
            <person name="Sun J."/>
            <person name="Steenkamp E.T."/>
            <person name="van der Nest M.A."/>
            <person name="van Wyk S."/>
            <person name="Wingfield M.J."/>
            <person name="Xiong C."/>
            <person name="Yue Q."/>
            <person name="Zhang X."/>
        </authorList>
    </citation>
    <scope>NUCLEOTIDE SEQUENCE [LARGE SCALE GENOMIC DNA]</scope>
    <source>
        <strain evidence="2 3">BP 5553</strain>
    </source>
</reference>